<name>A0AAE8N823_9PEZI</name>
<dbReference type="SUPFAM" id="SSF52218">
    <property type="entry name" value="Flavoproteins"/>
    <property type="match status" value="1"/>
</dbReference>
<dbReference type="Pfam" id="PF03358">
    <property type="entry name" value="FMN_red"/>
    <property type="match status" value="1"/>
</dbReference>
<evidence type="ECO:0000313" key="2">
    <source>
        <dbReference type="EMBL" id="SPO06535.1"/>
    </source>
</evidence>
<dbReference type="InterPro" id="IPR005025">
    <property type="entry name" value="FMN_Rdtase-like_dom"/>
</dbReference>
<comment type="caution">
    <text evidence="2">The sequence shown here is derived from an EMBL/GenBank/DDBJ whole genome shotgun (WGS) entry which is preliminary data.</text>
</comment>
<dbReference type="InterPro" id="IPR029039">
    <property type="entry name" value="Flavoprotein-like_sf"/>
</dbReference>
<reference evidence="2" key="1">
    <citation type="submission" date="2018-03" db="EMBL/GenBank/DDBJ databases">
        <authorList>
            <person name="Guldener U."/>
        </authorList>
    </citation>
    <scope>NUCLEOTIDE SEQUENCE</scope>
</reference>
<keyword evidence="3" id="KW-1185">Reference proteome</keyword>
<organism evidence="2 3">
    <name type="scientific">Cephalotrichum gorgonifer</name>
    <dbReference type="NCBI Taxonomy" id="2041049"/>
    <lineage>
        <taxon>Eukaryota</taxon>
        <taxon>Fungi</taxon>
        <taxon>Dikarya</taxon>
        <taxon>Ascomycota</taxon>
        <taxon>Pezizomycotina</taxon>
        <taxon>Sordariomycetes</taxon>
        <taxon>Hypocreomycetidae</taxon>
        <taxon>Microascales</taxon>
        <taxon>Microascaceae</taxon>
        <taxon>Cephalotrichum</taxon>
    </lineage>
</organism>
<proteinExistence type="predicted"/>
<dbReference type="InterPro" id="IPR050712">
    <property type="entry name" value="NAD(P)H-dep_reductase"/>
</dbReference>
<dbReference type="PANTHER" id="PTHR30543">
    <property type="entry name" value="CHROMATE REDUCTASE"/>
    <property type="match status" value="1"/>
</dbReference>
<dbReference type="GO" id="GO:0010181">
    <property type="term" value="F:FMN binding"/>
    <property type="evidence" value="ECO:0007669"/>
    <property type="project" value="TreeGrafter"/>
</dbReference>
<sequence>MGRKGKKAKVIKRPPPKQEPELVGGKIMFLPPKYNSMEIVDPYLHDRPSHPVVVISRTPDADGTVEIRLITIKFSNKILDIAHKFWNKMLDIPRKFSNEMLDEIAYVFLKKTLKKSHTNKALVKSHYVPLEPSEPHPEDGTLLRLANGCRKSILKNYVINTDQVFHIAFPILRNYNGASNGGEELALCPDSYDELLRCLDIIEKKRQHEDGRQGVRLQRIGAQNIEDGDDDLNDTHVETKIRGSRFLIYPWIVVEDLTQFASPATVAWNQEIAKFSAYILISPEYHSGIPGALKNAIDHLYHAWTGKPVMVLTYGEFGGAEANAQLRQVLGVGCQMKVASVGPKLELPGRDENNNNMSLAMFQAMTGVVSPQTFKSWEEEGQDVLAGCHELLRLKDG</sequence>
<dbReference type="Gene3D" id="3.40.50.360">
    <property type="match status" value="1"/>
</dbReference>
<protein>
    <recommendedName>
        <fullName evidence="1">NADPH-dependent FMN reductase-like domain-containing protein</fullName>
    </recommendedName>
</protein>
<dbReference type="Proteomes" id="UP001187682">
    <property type="component" value="Unassembled WGS sequence"/>
</dbReference>
<evidence type="ECO:0000313" key="3">
    <source>
        <dbReference type="Proteomes" id="UP001187682"/>
    </source>
</evidence>
<gene>
    <name evidence="2" type="ORF">DNG_09225</name>
</gene>
<evidence type="ECO:0000259" key="1">
    <source>
        <dbReference type="Pfam" id="PF03358"/>
    </source>
</evidence>
<dbReference type="EMBL" id="ONZQ02000016">
    <property type="protein sequence ID" value="SPO06535.1"/>
    <property type="molecule type" value="Genomic_DNA"/>
</dbReference>
<dbReference type="AlphaFoldDB" id="A0AAE8N823"/>
<dbReference type="PANTHER" id="PTHR30543:SF21">
    <property type="entry name" value="NAD(P)H-DEPENDENT FMN REDUCTASE LOT6"/>
    <property type="match status" value="1"/>
</dbReference>
<dbReference type="GO" id="GO:0005829">
    <property type="term" value="C:cytosol"/>
    <property type="evidence" value="ECO:0007669"/>
    <property type="project" value="TreeGrafter"/>
</dbReference>
<accession>A0AAE8N823</accession>
<feature type="domain" description="NADPH-dependent FMN reductase-like" evidence="1">
    <location>
        <begin position="253"/>
        <end position="339"/>
    </location>
</feature>
<dbReference type="GO" id="GO:0016491">
    <property type="term" value="F:oxidoreductase activity"/>
    <property type="evidence" value="ECO:0007669"/>
    <property type="project" value="InterPro"/>
</dbReference>